<name>A0A9E2W536_9BACT</name>
<dbReference type="Proteomes" id="UP000812270">
    <property type="component" value="Unassembled WGS sequence"/>
</dbReference>
<accession>A0A9E2W536</accession>
<dbReference type="EMBL" id="JAHSPG010000018">
    <property type="protein sequence ID" value="MBV4360435.1"/>
    <property type="molecule type" value="Genomic_DNA"/>
</dbReference>
<dbReference type="PROSITE" id="PS51257">
    <property type="entry name" value="PROKAR_LIPOPROTEIN"/>
    <property type="match status" value="1"/>
</dbReference>
<feature type="signal peptide" evidence="2">
    <location>
        <begin position="1"/>
        <end position="30"/>
    </location>
</feature>
<organism evidence="3 4">
    <name type="scientific">Pinibacter aurantiacus</name>
    <dbReference type="NCBI Taxonomy" id="2851599"/>
    <lineage>
        <taxon>Bacteria</taxon>
        <taxon>Pseudomonadati</taxon>
        <taxon>Bacteroidota</taxon>
        <taxon>Chitinophagia</taxon>
        <taxon>Chitinophagales</taxon>
        <taxon>Chitinophagaceae</taxon>
        <taxon>Pinibacter</taxon>
    </lineage>
</organism>
<comment type="caution">
    <text evidence="3">The sequence shown here is derived from an EMBL/GenBank/DDBJ whole genome shotgun (WGS) entry which is preliminary data.</text>
</comment>
<sequence>MTTKTNQAFRPIFLLAAVLIAGIYSCNNNASTEEKKADSAAAVHTDSIMKQADTMKMPMPADTTNPSDTGREIKVPKPSK</sequence>
<evidence type="ECO:0000313" key="4">
    <source>
        <dbReference type="Proteomes" id="UP000812270"/>
    </source>
</evidence>
<evidence type="ECO:0000256" key="1">
    <source>
        <dbReference type="SAM" id="MobiDB-lite"/>
    </source>
</evidence>
<feature type="chain" id="PRO_5039637663" evidence="2">
    <location>
        <begin position="31"/>
        <end position="80"/>
    </location>
</feature>
<dbReference type="AlphaFoldDB" id="A0A9E2W536"/>
<reference evidence="3" key="1">
    <citation type="submission" date="2021-06" db="EMBL/GenBank/DDBJ databases">
        <authorList>
            <person name="Huq M.A."/>
        </authorList>
    </citation>
    <scope>NUCLEOTIDE SEQUENCE</scope>
    <source>
        <strain evidence="3">MAH-26</strain>
    </source>
</reference>
<dbReference type="RefSeq" id="WP_217794809.1">
    <property type="nucleotide sequence ID" value="NZ_JAHSPG010000018.1"/>
</dbReference>
<keyword evidence="4" id="KW-1185">Reference proteome</keyword>
<gene>
    <name evidence="3" type="ORF">KTO63_24940</name>
</gene>
<proteinExistence type="predicted"/>
<evidence type="ECO:0000256" key="2">
    <source>
        <dbReference type="SAM" id="SignalP"/>
    </source>
</evidence>
<evidence type="ECO:0000313" key="3">
    <source>
        <dbReference type="EMBL" id="MBV4360435.1"/>
    </source>
</evidence>
<protein>
    <submittedName>
        <fullName evidence="3">Uncharacterized protein</fullName>
    </submittedName>
</protein>
<feature type="region of interest" description="Disordered" evidence="1">
    <location>
        <begin position="53"/>
        <end position="80"/>
    </location>
</feature>
<keyword evidence="2" id="KW-0732">Signal</keyword>
<feature type="compositionally biased region" description="Basic and acidic residues" evidence="1">
    <location>
        <begin position="69"/>
        <end position="80"/>
    </location>
</feature>